<keyword evidence="1" id="KW-0812">Transmembrane</keyword>
<organism evidence="2 3">
    <name type="scientific">Pelomonas nitida</name>
    <dbReference type="NCBI Taxonomy" id="3299027"/>
    <lineage>
        <taxon>Bacteria</taxon>
        <taxon>Pseudomonadati</taxon>
        <taxon>Pseudomonadota</taxon>
        <taxon>Betaproteobacteria</taxon>
        <taxon>Burkholderiales</taxon>
        <taxon>Sphaerotilaceae</taxon>
        <taxon>Roseateles</taxon>
    </lineage>
</organism>
<evidence type="ECO:0000313" key="3">
    <source>
        <dbReference type="Proteomes" id="UP001606305"/>
    </source>
</evidence>
<proteinExistence type="predicted"/>
<evidence type="ECO:0000313" key="2">
    <source>
        <dbReference type="EMBL" id="MFG6455501.1"/>
    </source>
</evidence>
<keyword evidence="1" id="KW-1133">Transmembrane helix</keyword>
<feature type="transmembrane region" description="Helical" evidence="1">
    <location>
        <begin position="127"/>
        <end position="145"/>
    </location>
</feature>
<evidence type="ECO:0000256" key="1">
    <source>
        <dbReference type="SAM" id="Phobius"/>
    </source>
</evidence>
<dbReference type="RefSeq" id="WP_394486162.1">
    <property type="nucleotide sequence ID" value="NZ_JBIGIA010000001.1"/>
</dbReference>
<accession>A0ABW7G0S6</accession>
<keyword evidence="3" id="KW-1185">Reference proteome</keyword>
<name>A0ABW7G0S6_9BURK</name>
<sequence>MFGLLRSPNAAVCLIGLGALFMFLGHKHAARTAALSAHGKTADAQIVKLDWREKKRNHEDSDYTAHIRFTTEAGQEIRDEVGVSTELGRALRSKSGPAVLTVRYLPEDPHTLDDVNKEDFSDAERDLGRYVLLGGIAILVMSFIFPKRSR</sequence>
<comment type="caution">
    <text evidence="2">The sequence shown here is derived from an EMBL/GenBank/DDBJ whole genome shotgun (WGS) entry which is preliminary data.</text>
</comment>
<keyword evidence="1" id="KW-0472">Membrane</keyword>
<dbReference type="EMBL" id="JBIGIA010000001">
    <property type="protein sequence ID" value="MFG6455501.1"/>
    <property type="molecule type" value="Genomic_DNA"/>
</dbReference>
<reference evidence="2 3" key="1">
    <citation type="submission" date="2024-09" db="EMBL/GenBank/DDBJ databases">
        <title>Novel species of the genus Pelomonas and Roseateles isolated from streams.</title>
        <authorList>
            <person name="Lu H."/>
        </authorList>
    </citation>
    <scope>NUCLEOTIDE SEQUENCE [LARGE SCALE GENOMIC DNA]</scope>
    <source>
        <strain evidence="2 3">BYS96W</strain>
    </source>
</reference>
<protein>
    <submittedName>
        <fullName evidence="2">DUF3592 domain-containing protein</fullName>
    </submittedName>
</protein>
<gene>
    <name evidence="2" type="ORF">ACG00X_01525</name>
</gene>
<dbReference type="Proteomes" id="UP001606305">
    <property type="component" value="Unassembled WGS sequence"/>
</dbReference>